<evidence type="ECO:0000313" key="2">
    <source>
        <dbReference type="Proteomes" id="UP001365781"/>
    </source>
</evidence>
<dbReference type="EMBL" id="JBBAYM010000023">
    <property type="protein sequence ID" value="MEI5613493.1"/>
    <property type="molecule type" value="Genomic_DNA"/>
</dbReference>
<protein>
    <submittedName>
        <fullName evidence="1">Uncharacterized protein</fullName>
    </submittedName>
</protein>
<keyword evidence="2" id="KW-1185">Reference proteome</keyword>
<comment type="caution">
    <text evidence="1">The sequence shown here is derived from an EMBL/GenBank/DDBJ whole genome shotgun (WGS) entry which is preliminary data.</text>
</comment>
<sequence length="209" mass="23115">MTGLTKWPRLLVTGQPITPEQADEVLIRTANPWLLQVNDRDWNATVARVFNLDVADYGHATMESTRAAVERYGLLELSLIYTSRISSSWIGGPHGWCDWDGRIGSSNYNIGKWPEADHVTAEWELIARTFPYLDLTAQLVTNEGAGQVAAEWRVKNGTAELCTPGAQITELTELGEADVIGRLFLGGERGVPEDRLRDAAARVLASRTH</sequence>
<accession>A0ABU8GK43</accession>
<dbReference type="Proteomes" id="UP001365781">
    <property type="component" value="Unassembled WGS sequence"/>
</dbReference>
<name>A0ABU8GK43_9ACTN</name>
<dbReference type="RefSeq" id="WP_336558650.1">
    <property type="nucleotide sequence ID" value="NZ_JBBAYL010000024.1"/>
</dbReference>
<evidence type="ECO:0000313" key="1">
    <source>
        <dbReference type="EMBL" id="MEI5613493.1"/>
    </source>
</evidence>
<proteinExistence type="predicted"/>
<organism evidence="1 2">
    <name type="scientific">Streptomyces brasiliscabiei</name>
    <dbReference type="NCBI Taxonomy" id="2736302"/>
    <lineage>
        <taxon>Bacteria</taxon>
        <taxon>Bacillati</taxon>
        <taxon>Actinomycetota</taxon>
        <taxon>Actinomycetes</taxon>
        <taxon>Kitasatosporales</taxon>
        <taxon>Streptomycetaceae</taxon>
        <taxon>Streptomyces</taxon>
    </lineage>
</organism>
<gene>
    <name evidence="1" type="ORF">WB403_30535</name>
</gene>
<reference evidence="1 2" key="1">
    <citation type="submission" date="2024-03" db="EMBL/GenBank/DDBJ databases">
        <title>First Report of Pectobacterium brasiliscabiei causing potato scab in china.</title>
        <authorList>
            <person name="Handique U."/>
        </authorList>
    </citation>
    <scope>NUCLEOTIDE SEQUENCE [LARGE SCALE GENOMIC DNA]</scope>
    <source>
        <strain evidence="1 2">ZRIMU1503</strain>
    </source>
</reference>